<gene>
    <name evidence="2" type="ORF">AXG93_632s1070</name>
</gene>
<proteinExistence type="predicted"/>
<reference evidence="2" key="1">
    <citation type="submission" date="2016-03" db="EMBL/GenBank/DDBJ databases">
        <title>Mechanisms controlling the formation of the plant cell surface in tip-growing cells are functionally conserved among land plants.</title>
        <authorList>
            <person name="Honkanen S."/>
            <person name="Jones V.A."/>
            <person name="Morieri G."/>
            <person name="Champion C."/>
            <person name="Hetherington A.J."/>
            <person name="Kelly S."/>
            <person name="Saint-Marcoux D."/>
            <person name="Proust H."/>
            <person name="Prescott H."/>
            <person name="Dolan L."/>
        </authorList>
    </citation>
    <scope>NUCLEOTIDE SEQUENCE [LARGE SCALE GENOMIC DNA]</scope>
    <source>
        <tissue evidence="2">Whole gametophyte</tissue>
    </source>
</reference>
<comment type="caution">
    <text evidence="2">The sequence shown here is derived from an EMBL/GenBank/DDBJ whole genome shotgun (WGS) entry which is preliminary data.</text>
</comment>
<sequence>MWRFAADCHAQKTPPRRRHRQTRNVQQRCCAGGSDVDVDGHSIDQSMCRKDITEQRGDLIQSLEKLRGLCGMGRNATYD</sequence>
<organism evidence="2 3">
    <name type="scientific">Marchantia polymorpha subsp. ruderalis</name>
    <dbReference type="NCBI Taxonomy" id="1480154"/>
    <lineage>
        <taxon>Eukaryota</taxon>
        <taxon>Viridiplantae</taxon>
        <taxon>Streptophyta</taxon>
        <taxon>Embryophyta</taxon>
        <taxon>Marchantiophyta</taxon>
        <taxon>Marchantiopsida</taxon>
        <taxon>Marchantiidae</taxon>
        <taxon>Marchantiales</taxon>
        <taxon>Marchantiaceae</taxon>
        <taxon>Marchantia</taxon>
    </lineage>
</organism>
<name>A0A176WHQ2_MARPO</name>
<protein>
    <submittedName>
        <fullName evidence="2">Uncharacterized protein</fullName>
    </submittedName>
</protein>
<feature type="region of interest" description="Disordered" evidence="1">
    <location>
        <begin position="1"/>
        <end position="25"/>
    </location>
</feature>
<evidence type="ECO:0000313" key="2">
    <source>
        <dbReference type="EMBL" id="OAE32657.1"/>
    </source>
</evidence>
<keyword evidence="3" id="KW-1185">Reference proteome</keyword>
<dbReference type="EMBL" id="LVLJ01000758">
    <property type="protein sequence ID" value="OAE32657.1"/>
    <property type="molecule type" value="Genomic_DNA"/>
</dbReference>
<accession>A0A176WHQ2</accession>
<dbReference type="Proteomes" id="UP000077202">
    <property type="component" value="Unassembled WGS sequence"/>
</dbReference>
<evidence type="ECO:0000256" key="1">
    <source>
        <dbReference type="SAM" id="MobiDB-lite"/>
    </source>
</evidence>
<evidence type="ECO:0000313" key="3">
    <source>
        <dbReference type="Proteomes" id="UP000077202"/>
    </source>
</evidence>
<dbReference type="AlphaFoldDB" id="A0A176WHQ2"/>